<reference evidence="1 2" key="1">
    <citation type="submission" date="2017-11" db="EMBL/GenBank/DDBJ databases">
        <title>Infants hospitalized years apart are colonized by the same room-sourced microbial strains.</title>
        <authorList>
            <person name="Brooks B."/>
            <person name="Olm M.R."/>
            <person name="Firek B.A."/>
            <person name="Baker R."/>
            <person name="Thomas B.C."/>
            <person name="Morowitz M.J."/>
            <person name="Banfield J.F."/>
        </authorList>
    </citation>
    <scope>NUCLEOTIDE SEQUENCE [LARGE SCALE GENOMIC DNA]</scope>
    <source>
        <strain evidence="1">S2_009_000_R2_76</strain>
    </source>
</reference>
<evidence type="ECO:0000313" key="2">
    <source>
        <dbReference type="Proteomes" id="UP000249645"/>
    </source>
</evidence>
<organism evidence="1 2">
    <name type="scientific">Pseudopedobacter saltans</name>
    <dbReference type="NCBI Taxonomy" id="151895"/>
    <lineage>
        <taxon>Bacteria</taxon>
        <taxon>Pseudomonadati</taxon>
        <taxon>Bacteroidota</taxon>
        <taxon>Sphingobacteriia</taxon>
        <taxon>Sphingobacteriales</taxon>
        <taxon>Sphingobacteriaceae</taxon>
        <taxon>Pseudopedobacter</taxon>
    </lineage>
</organism>
<protein>
    <submittedName>
        <fullName evidence="1">Uncharacterized protein</fullName>
    </submittedName>
</protein>
<accession>A0A2W5H918</accession>
<evidence type="ECO:0000313" key="1">
    <source>
        <dbReference type="EMBL" id="PZP51902.1"/>
    </source>
</evidence>
<proteinExistence type="predicted"/>
<dbReference type="AlphaFoldDB" id="A0A2W5H918"/>
<dbReference type="Proteomes" id="UP000249645">
    <property type="component" value="Unassembled WGS sequence"/>
</dbReference>
<dbReference type="EMBL" id="QFOI01000018">
    <property type="protein sequence ID" value="PZP51902.1"/>
    <property type="molecule type" value="Genomic_DNA"/>
</dbReference>
<name>A0A2W5H918_9SPHI</name>
<comment type="caution">
    <text evidence="1">The sequence shown here is derived from an EMBL/GenBank/DDBJ whole genome shotgun (WGS) entry which is preliminary data.</text>
</comment>
<sequence length="151" mass="17093">MRKRRKTSTASVTLVMGLTICLVVALLQDNLPSLLSKIKEVDYILVEDNNTSPIVIADGTYLKKALQSLQNAKEFVVGNSDFSFSQKIQVYFYNNKCRFCITLSKSDLYGYLVEINNHFYKCEMFTSMILDSCAIENTSNAPKTVQASRTY</sequence>
<gene>
    <name evidence="1" type="ORF">DI598_02095</name>
</gene>